<evidence type="ECO:0000259" key="1">
    <source>
        <dbReference type="Pfam" id="PF10592"/>
    </source>
</evidence>
<dbReference type="Proteomes" id="UP000650424">
    <property type="component" value="Unassembled WGS sequence"/>
</dbReference>
<protein>
    <submittedName>
        <fullName evidence="2">AIPR family protein</fullName>
    </submittedName>
</protein>
<organism evidence="2 3">
    <name type="scientific">Undibacterium hunanense</name>
    <dbReference type="NCBI Taxonomy" id="2762292"/>
    <lineage>
        <taxon>Bacteria</taxon>
        <taxon>Pseudomonadati</taxon>
        <taxon>Pseudomonadota</taxon>
        <taxon>Betaproteobacteria</taxon>
        <taxon>Burkholderiales</taxon>
        <taxon>Oxalobacteraceae</taxon>
        <taxon>Undibacterium</taxon>
    </lineage>
</organism>
<evidence type="ECO:0000313" key="3">
    <source>
        <dbReference type="Proteomes" id="UP000650424"/>
    </source>
</evidence>
<dbReference type="InterPro" id="IPR018891">
    <property type="entry name" value="AIPR_C"/>
</dbReference>
<dbReference type="Pfam" id="PF10592">
    <property type="entry name" value="AIPR"/>
    <property type="match status" value="1"/>
</dbReference>
<sequence length="572" mass="64980">MKDEILKSFVNDFADQNAINELDESKVFERFANYCVISKQYPREFNYECLSVGGGADTALDGVAIIVNGNIVEEHEEVAFFLKNNGSLSVSFSFIQSKLSPKFNGAQILNFLAGIKNFFSDVSAIPESDDIKALREIKDAIYKNSINLEKAPSLDLFFVSTGSWEEPEHINGLVKSELKILTERGLFSKIDFQCVDAERLKEIYRETRNKIVKEIEFPSLVSLPEISGVRQSFVGNLSSKEYLKLITDSDGKLQKNLFYDNVRDYQGNTSVNREIDRTLKSGGGQAAIAIFNNGITVIAKKVERISSKIKLTDYQIVNGCQTSHVLFENRQILQDGSHIVLKIIETTDPDIAVSVIKATNRQTEVKVEAFESLSPSHKDLEEYYKAQAANRKFPIYYERRSKQYDGIPGVKNCQVISLSAQIKAYVSACLAQPQSTHRYFGEILDSNRGKMFLETDRHEKYYLASAILNRIEMLSKRGFIDRKMKQFKYHLVYLLYMYYVQVFAKHGKPVFDEIYRAIDLEPDFKGVVSAAITSVEQSLKRLKITKPDATRSKVVTDLLSKELSLQVQNQKK</sequence>
<dbReference type="EMBL" id="JACOGF010000010">
    <property type="protein sequence ID" value="MBC3919636.1"/>
    <property type="molecule type" value="Genomic_DNA"/>
</dbReference>
<accession>A0ABR6ZUS2</accession>
<dbReference type="RefSeq" id="WP_186948888.1">
    <property type="nucleotide sequence ID" value="NZ_JACOGF010000010.1"/>
</dbReference>
<gene>
    <name evidence="2" type="ORF">H8L32_19265</name>
</gene>
<evidence type="ECO:0000313" key="2">
    <source>
        <dbReference type="EMBL" id="MBC3919636.1"/>
    </source>
</evidence>
<name>A0ABR6ZUS2_9BURK</name>
<reference evidence="2 3" key="1">
    <citation type="submission" date="2020-08" db="EMBL/GenBank/DDBJ databases">
        <title>Novel species isolated from subtropical streams in China.</title>
        <authorList>
            <person name="Lu H."/>
        </authorList>
    </citation>
    <scope>NUCLEOTIDE SEQUENCE [LARGE SCALE GENOMIC DNA]</scope>
    <source>
        <strain evidence="2 3">CY18W</strain>
    </source>
</reference>
<feature type="domain" description="Abortive phage infection protein C-terminal" evidence="1">
    <location>
        <begin position="258"/>
        <end position="540"/>
    </location>
</feature>
<keyword evidence="3" id="KW-1185">Reference proteome</keyword>
<proteinExistence type="predicted"/>
<comment type="caution">
    <text evidence="2">The sequence shown here is derived from an EMBL/GenBank/DDBJ whole genome shotgun (WGS) entry which is preliminary data.</text>
</comment>